<proteinExistence type="predicted"/>
<dbReference type="EMBL" id="JBJJXI010000122">
    <property type="protein sequence ID" value="KAL3389689.1"/>
    <property type="molecule type" value="Genomic_DNA"/>
</dbReference>
<keyword evidence="2" id="KW-1185">Reference proteome</keyword>
<dbReference type="Proteomes" id="UP001627154">
    <property type="component" value="Unassembled WGS sequence"/>
</dbReference>
<name>A0ABD2WAX8_9HYME</name>
<evidence type="ECO:0000313" key="1">
    <source>
        <dbReference type="EMBL" id="KAL3389689.1"/>
    </source>
</evidence>
<organism evidence="1 2">
    <name type="scientific">Trichogramma kaykai</name>
    <dbReference type="NCBI Taxonomy" id="54128"/>
    <lineage>
        <taxon>Eukaryota</taxon>
        <taxon>Metazoa</taxon>
        <taxon>Ecdysozoa</taxon>
        <taxon>Arthropoda</taxon>
        <taxon>Hexapoda</taxon>
        <taxon>Insecta</taxon>
        <taxon>Pterygota</taxon>
        <taxon>Neoptera</taxon>
        <taxon>Endopterygota</taxon>
        <taxon>Hymenoptera</taxon>
        <taxon>Apocrita</taxon>
        <taxon>Proctotrupomorpha</taxon>
        <taxon>Chalcidoidea</taxon>
        <taxon>Trichogrammatidae</taxon>
        <taxon>Trichogramma</taxon>
    </lineage>
</organism>
<evidence type="ECO:0000313" key="2">
    <source>
        <dbReference type="Proteomes" id="UP001627154"/>
    </source>
</evidence>
<evidence type="ECO:0008006" key="3">
    <source>
        <dbReference type="Google" id="ProtNLM"/>
    </source>
</evidence>
<gene>
    <name evidence="1" type="ORF">TKK_015058</name>
</gene>
<accession>A0ABD2WAX8</accession>
<protein>
    <recommendedName>
        <fullName evidence="3">Retrotransposon gag domain-containing protein</fullName>
    </recommendedName>
</protein>
<reference evidence="1 2" key="1">
    <citation type="journal article" date="2024" name="bioRxiv">
        <title>A reference genome for Trichogramma kaykai: A tiny desert-dwelling parasitoid wasp with competing sex-ratio distorters.</title>
        <authorList>
            <person name="Culotta J."/>
            <person name="Lindsey A.R."/>
        </authorList>
    </citation>
    <scope>NUCLEOTIDE SEQUENCE [LARGE SCALE GENOMIC DNA]</scope>
    <source>
        <strain evidence="1 2">KSX58</strain>
    </source>
</reference>
<sequence length="372" mass="43975">MRFDFKAKSTADQKSTIICLVSIGTEKGETFVLPTEYQPAQLHSVLCETAAYGRVKNSLKKRGQYRKVWITLEENLKEVYLDKEENVIFEDILLEEWIEDKESVSEADDSLKKLLEKVMEEKSSNSEVRNLSKIAQDFMIEKFDGRNLNANQWMEEFEEECERCVVVEDRRKIEILKFFLERASADWYSCMLIKFTVQSVWTEWKKKFCETFGNKGWAPIRYAFTFRYQTGSLLDYALKKEKLLLQVRKEIDEETLIDLIAIGLPNYIADKINRENIRKTHDLYNEIGRLENLAGKNMSEKKGRNYVTSKFTKIEEKKPCQICEKANRGKRFHPETECWFKEKTERFRRTEQARTVNSAQLEVELSEEDQKN</sequence>
<dbReference type="AlphaFoldDB" id="A0ABD2WAX8"/>
<comment type="caution">
    <text evidence="1">The sequence shown here is derived from an EMBL/GenBank/DDBJ whole genome shotgun (WGS) entry which is preliminary data.</text>
</comment>